<comment type="caution">
    <text evidence="2">The sequence shown here is derived from an EMBL/GenBank/DDBJ whole genome shotgun (WGS) entry which is preliminary data.</text>
</comment>
<feature type="region of interest" description="Disordered" evidence="1">
    <location>
        <begin position="1"/>
        <end position="25"/>
    </location>
</feature>
<evidence type="ECO:0000313" key="3">
    <source>
        <dbReference type="Proteomes" id="UP000517694"/>
    </source>
</evidence>
<name>A0A7X1LUF4_9ACTN</name>
<dbReference type="AlphaFoldDB" id="A0A7X1LUF4"/>
<organism evidence="2 3">
    <name type="scientific">Streptomyces mexicanus</name>
    <dbReference type="NCBI Taxonomy" id="178566"/>
    <lineage>
        <taxon>Bacteria</taxon>
        <taxon>Bacillati</taxon>
        <taxon>Actinomycetota</taxon>
        <taxon>Actinomycetes</taxon>
        <taxon>Kitasatosporales</taxon>
        <taxon>Streptomycetaceae</taxon>
        <taxon>Streptomyces</taxon>
    </lineage>
</organism>
<dbReference type="RefSeq" id="WP_159665685.1">
    <property type="nucleotide sequence ID" value="NZ_JACMHY010000022.1"/>
</dbReference>
<sequence>MSTIPEPVEARPWRPEDGPEPQVWTWPRTDRPALWVWSGGRWRWAEVTAKQVWADGSTYYRVAVDLNGDTSVTSQLYKWPQPGLRLAHVSRSKPTTGVDETRQGGMPRRPGGAGGSTSNPTM</sequence>
<proteinExistence type="predicted"/>
<feature type="compositionally biased region" description="Basic and acidic residues" evidence="1">
    <location>
        <begin position="8"/>
        <end position="17"/>
    </location>
</feature>
<evidence type="ECO:0000256" key="1">
    <source>
        <dbReference type="SAM" id="MobiDB-lite"/>
    </source>
</evidence>
<dbReference type="Proteomes" id="UP000517694">
    <property type="component" value="Unassembled WGS sequence"/>
</dbReference>
<feature type="region of interest" description="Disordered" evidence="1">
    <location>
        <begin position="87"/>
        <end position="122"/>
    </location>
</feature>
<protein>
    <submittedName>
        <fullName evidence="2">Uncharacterized protein</fullName>
    </submittedName>
</protein>
<gene>
    <name evidence="2" type="ORF">H1R13_34145</name>
</gene>
<accession>A0A7X1LUF4</accession>
<dbReference type="EMBL" id="JACMHY010000022">
    <property type="protein sequence ID" value="MBC2869814.1"/>
    <property type="molecule type" value="Genomic_DNA"/>
</dbReference>
<reference evidence="2 3" key="1">
    <citation type="submission" date="2020-08" db="EMBL/GenBank/DDBJ databases">
        <title>Whole-Genome Sequence of French Clinical Streptomyces mexicanus Strain Q0842.</title>
        <authorList>
            <person name="Boxberger M."/>
            <person name="La Scola B."/>
        </authorList>
    </citation>
    <scope>NUCLEOTIDE SEQUENCE [LARGE SCALE GENOMIC DNA]</scope>
    <source>
        <strain evidence="2 3">Marseille-Q0842</strain>
    </source>
</reference>
<evidence type="ECO:0000313" key="2">
    <source>
        <dbReference type="EMBL" id="MBC2869814.1"/>
    </source>
</evidence>
<dbReference type="OrthoDB" id="4229519at2"/>
<keyword evidence="3" id="KW-1185">Reference proteome</keyword>